<dbReference type="GO" id="GO:0043565">
    <property type="term" value="F:sequence-specific DNA binding"/>
    <property type="evidence" value="ECO:0007669"/>
    <property type="project" value="UniProtKB-ARBA"/>
</dbReference>
<dbReference type="AlphaFoldDB" id="A0A223DQH6"/>
<gene>
    <name evidence="1" type="primary">hicB</name>
</gene>
<dbReference type="InterPro" id="IPR008651">
    <property type="entry name" value="Uncharacterised_HicB"/>
</dbReference>
<reference evidence="1" key="1">
    <citation type="submission" date="2019-05" db="EMBL/GenBank/DDBJ databases">
        <title>Complete sequence of plasmid p447-IMP harbouring the metallo-beta-lactamase gene blaIMP-8.</title>
        <authorList>
            <person name="Zhan Z."/>
            <person name="Feng J."/>
            <person name="Jiang X."/>
            <person name="Liang Q."/>
            <person name="Liang L."/>
            <person name="Yuan M."/>
            <person name="Fang H."/>
            <person name="Li P."/>
            <person name="Zhou D."/>
        </authorList>
    </citation>
    <scope>NUCLEOTIDE SEQUENCE</scope>
    <source>
        <strain evidence="1">447</strain>
        <plasmid evidence="1">p447-IMP</plasmid>
    </source>
</reference>
<accession>A0A223DQH6</accession>
<dbReference type="SUPFAM" id="SSF47598">
    <property type="entry name" value="Ribbon-helix-helix"/>
    <property type="match status" value="1"/>
</dbReference>
<keyword evidence="1" id="KW-0614">Plasmid</keyword>
<dbReference type="InterPro" id="IPR010985">
    <property type="entry name" value="Ribbon_hlx_hlx"/>
</dbReference>
<dbReference type="Pfam" id="PF05534">
    <property type="entry name" value="HicB"/>
    <property type="match status" value="1"/>
</dbReference>
<organism evidence="1">
    <name type="scientific">Klebsiella pneumoniae</name>
    <dbReference type="NCBI Taxonomy" id="573"/>
    <lineage>
        <taxon>Bacteria</taxon>
        <taxon>Pseudomonadati</taxon>
        <taxon>Pseudomonadota</taxon>
        <taxon>Gammaproteobacteria</taxon>
        <taxon>Enterobacterales</taxon>
        <taxon>Enterobacteriaceae</taxon>
        <taxon>Klebsiella/Raoultella group</taxon>
        <taxon>Klebsiella</taxon>
        <taxon>Klebsiella pneumoniae complex</taxon>
    </lineage>
</organism>
<dbReference type="Gene3D" id="1.10.1220.10">
    <property type="entry name" value="Met repressor-like"/>
    <property type="match status" value="1"/>
</dbReference>
<sequence length="115" mass="13144">MEEENIVSDERLYIRVSQELRARLQVAAASAGLSLNQYVNSLLESGGSQDEFKTMVIELLHDIFEKVSNNSNNNKDTANIETLMYLRLLSTPEQRKKVNAELNRLGYEPVRIDNE</sequence>
<geneLocation type="plasmid" evidence="1">
    <name>p447-IMP</name>
</geneLocation>
<evidence type="ECO:0000313" key="1">
    <source>
        <dbReference type="EMBL" id="ASS84963.1"/>
    </source>
</evidence>
<dbReference type="EMBL" id="KY978631">
    <property type="protein sequence ID" value="ASS84963.1"/>
    <property type="molecule type" value="Genomic_DNA"/>
</dbReference>
<protein>
    <submittedName>
        <fullName evidence="1">Toxin-antitoxin system protein HicB</fullName>
    </submittedName>
</protein>
<proteinExistence type="predicted"/>
<name>A0A223DQH6_KLEPN</name>
<dbReference type="GO" id="GO:0006355">
    <property type="term" value="P:regulation of DNA-templated transcription"/>
    <property type="evidence" value="ECO:0007669"/>
    <property type="project" value="InterPro"/>
</dbReference>
<dbReference type="InterPro" id="IPR013321">
    <property type="entry name" value="Arc_rbn_hlx_hlx"/>
</dbReference>